<dbReference type="AlphaFoldDB" id="A0A2T7D3Y7"/>
<dbReference type="OrthoDB" id="10631792at2759"/>
<sequence length="76" mass="8233">MPAGSLAWTKDTHASAATATKLDGSAAFCSAYESSAMRCFKWCISCAVMANVRRQRLGRMRWPATAACKCGERLGR</sequence>
<dbReference type="Gramene" id="PUZ50316">
    <property type="protein sequence ID" value="PUZ50316"/>
    <property type="gene ID" value="GQ55_6G049800"/>
</dbReference>
<dbReference type="EMBL" id="CM009754">
    <property type="protein sequence ID" value="PUZ50316.1"/>
    <property type="molecule type" value="Genomic_DNA"/>
</dbReference>
<accession>A0A2T7D3Y7</accession>
<gene>
    <name evidence="1" type="ORF">GQ55_6G049800</name>
</gene>
<proteinExistence type="predicted"/>
<name>A0A2T7D3Y7_9POAL</name>
<organism evidence="1 2">
    <name type="scientific">Panicum hallii var. hallii</name>
    <dbReference type="NCBI Taxonomy" id="1504633"/>
    <lineage>
        <taxon>Eukaryota</taxon>
        <taxon>Viridiplantae</taxon>
        <taxon>Streptophyta</taxon>
        <taxon>Embryophyta</taxon>
        <taxon>Tracheophyta</taxon>
        <taxon>Spermatophyta</taxon>
        <taxon>Magnoliopsida</taxon>
        <taxon>Liliopsida</taxon>
        <taxon>Poales</taxon>
        <taxon>Poaceae</taxon>
        <taxon>PACMAD clade</taxon>
        <taxon>Panicoideae</taxon>
        <taxon>Panicodae</taxon>
        <taxon>Paniceae</taxon>
        <taxon>Panicinae</taxon>
        <taxon>Panicum</taxon>
        <taxon>Panicum sect. Panicum</taxon>
    </lineage>
</organism>
<evidence type="ECO:0000313" key="2">
    <source>
        <dbReference type="Proteomes" id="UP000244336"/>
    </source>
</evidence>
<dbReference type="Proteomes" id="UP000244336">
    <property type="component" value="Chromosome 6"/>
</dbReference>
<reference evidence="1 2" key="1">
    <citation type="submission" date="2018-04" db="EMBL/GenBank/DDBJ databases">
        <title>WGS assembly of Panicum hallii var. hallii HAL2.</title>
        <authorList>
            <person name="Lovell J."/>
            <person name="Jenkins J."/>
            <person name="Lowry D."/>
            <person name="Mamidi S."/>
            <person name="Sreedasyam A."/>
            <person name="Weng X."/>
            <person name="Barry K."/>
            <person name="Bonette J."/>
            <person name="Campitelli B."/>
            <person name="Daum C."/>
            <person name="Gordon S."/>
            <person name="Gould B."/>
            <person name="Lipzen A."/>
            <person name="MacQueen A."/>
            <person name="Palacio-Mejia J."/>
            <person name="Plott C."/>
            <person name="Shakirov E."/>
            <person name="Shu S."/>
            <person name="Yoshinaga Y."/>
            <person name="Zane M."/>
            <person name="Rokhsar D."/>
            <person name="Grimwood J."/>
            <person name="Schmutz J."/>
            <person name="Juenger T."/>
        </authorList>
    </citation>
    <scope>NUCLEOTIDE SEQUENCE [LARGE SCALE GENOMIC DNA]</scope>
    <source>
        <strain evidence="2">cv. HAL2</strain>
    </source>
</reference>
<keyword evidence="2" id="KW-1185">Reference proteome</keyword>
<protein>
    <submittedName>
        <fullName evidence="1">Uncharacterized protein</fullName>
    </submittedName>
</protein>
<evidence type="ECO:0000313" key="1">
    <source>
        <dbReference type="EMBL" id="PUZ50316.1"/>
    </source>
</evidence>